<dbReference type="AlphaFoldDB" id="A0A662DFT7"/>
<protein>
    <submittedName>
        <fullName evidence="2">YjbQ family protein</fullName>
    </submittedName>
</protein>
<comment type="caution">
    <text evidence="2">The sequence shown here is derived from an EMBL/GenBank/DDBJ whole genome shotgun (WGS) entry which is preliminary data.</text>
</comment>
<dbReference type="PIRSF" id="PIRSF004681">
    <property type="entry name" value="UCP004681"/>
    <property type="match status" value="1"/>
</dbReference>
<organism evidence="2 3">
    <name type="scientific">Aerophobetes bacterium</name>
    <dbReference type="NCBI Taxonomy" id="2030807"/>
    <lineage>
        <taxon>Bacteria</taxon>
        <taxon>Candidatus Aerophobota</taxon>
    </lineage>
</organism>
<evidence type="ECO:0000313" key="2">
    <source>
        <dbReference type="EMBL" id="RLE14650.1"/>
    </source>
</evidence>
<sequence length="139" mass="15676">MGVYTGKIILEDRGGYEVFNITEKVKAEVEKSGLKKGIVNIFVPGATGALTTIEYEPGLIQDLKELLDRYIPPGRNYHHEKRWHDGNGHSHLRASLVGPSISIPFVNKTLTLGTWQQIIFLEFDNKPHRRELVVQVVGE</sequence>
<reference evidence="2 3" key="1">
    <citation type="submission" date="2018-06" db="EMBL/GenBank/DDBJ databases">
        <title>Extensive metabolic versatility and redundancy in microbially diverse, dynamic hydrothermal sediments.</title>
        <authorList>
            <person name="Dombrowski N."/>
            <person name="Teske A."/>
            <person name="Baker B.J."/>
        </authorList>
    </citation>
    <scope>NUCLEOTIDE SEQUENCE [LARGE SCALE GENOMIC DNA]</scope>
    <source>
        <strain evidence="2">B19_G9</strain>
    </source>
</reference>
<dbReference type="SUPFAM" id="SSF111038">
    <property type="entry name" value="YjbQ-like"/>
    <property type="match status" value="1"/>
</dbReference>
<dbReference type="InterPro" id="IPR035917">
    <property type="entry name" value="YjbQ-like_sf"/>
</dbReference>
<evidence type="ECO:0000313" key="3">
    <source>
        <dbReference type="Proteomes" id="UP000267654"/>
    </source>
</evidence>
<dbReference type="PANTHER" id="PTHR30615">
    <property type="entry name" value="UNCHARACTERIZED PROTEIN YJBQ-RELATED"/>
    <property type="match status" value="1"/>
</dbReference>
<dbReference type="Gene3D" id="2.60.120.460">
    <property type="entry name" value="YjbQ-like"/>
    <property type="match status" value="1"/>
</dbReference>
<dbReference type="PANTHER" id="PTHR30615:SF8">
    <property type="entry name" value="UPF0047 PROTEIN C4A8.02C"/>
    <property type="match status" value="1"/>
</dbReference>
<evidence type="ECO:0000256" key="1">
    <source>
        <dbReference type="ARBA" id="ARBA00005534"/>
    </source>
</evidence>
<gene>
    <name evidence="2" type="ORF">DRI96_01150</name>
</gene>
<name>A0A662DFT7_UNCAE</name>
<comment type="similarity">
    <text evidence="1">Belongs to the UPF0047 family.</text>
</comment>
<proteinExistence type="inferred from homology"/>
<dbReference type="Pfam" id="PF01894">
    <property type="entry name" value="YjbQ"/>
    <property type="match status" value="1"/>
</dbReference>
<dbReference type="NCBIfam" id="TIGR00149">
    <property type="entry name" value="TIGR00149_YjbQ"/>
    <property type="match status" value="1"/>
</dbReference>
<dbReference type="InterPro" id="IPR001602">
    <property type="entry name" value="UPF0047_YjbQ-like"/>
</dbReference>
<accession>A0A662DFT7</accession>
<dbReference type="Proteomes" id="UP000267654">
    <property type="component" value="Unassembled WGS sequence"/>
</dbReference>
<dbReference type="EMBL" id="QMQB01000028">
    <property type="protein sequence ID" value="RLE14650.1"/>
    <property type="molecule type" value="Genomic_DNA"/>
</dbReference>